<evidence type="ECO:0000313" key="2">
    <source>
        <dbReference type="Proteomes" id="UP001283361"/>
    </source>
</evidence>
<dbReference type="Proteomes" id="UP001283361">
    <property type="component" value="Unassembled WGS sequence"/>
</dbReference>
<dbReference type="AlphaFoldDB" id="A0AAE0ZF43"/>
<sequence length="87" mass="10001">MPSVRLEYRTEDLLDLKATILPPDHLIPLNVLVYSKNEQTRPPYPNIHGTSRQQLPEQLPVNKQGELMPQIPEVRCQEEGQDNFSVP</sequence>
<gene>
    <name evidence="1" type="ORF">RRG08_031085</name>
</gene>
<evidence type="ECO:0000313" key="1">
    <source>
        <dbReference type="EMBL" id="KAK3768293.1"/>
    </source>
</evidence>
<organism evidence="1 2">
    <name type="scientific">Elysia crispata</name>
    <name type="common">lettuce slug</name>
    <dbReference type="NCBI Taxonomy" id="231223"/>
    <lineage>
        <taxon>Eukaryota</taxon>
        <taxon>Metazoa</taxon>
        <taxon>Spiralia</taxon>
        <taxon>Lophotrochozoa</taxon>
        <taxon>Mollusca</taxon>
        <taxon>Gastropoda</taxon>
        <taxon>Heterobranchia</taxon>
        <taxon>Euthyneura</taxon>
        <taxon>Panpulmonata</taxon>
        <taxon>Sacoglossa</taxon>
        <taxon>Placobranchoidea</taxon>
        <taxon>Plakobranchidae</taxon>
        <taxon>Elysia</taxon>
    </lineage>
</organism>
<accession>A0AAE0ZF43</accession>
<comment type="caution">
    <text evidence="1">The sequence shown here is derived from an EMBL/GenBank/DDBJ whole genome shotgun (WGS) entry which is preliminary data.</text>
</comment>
<name>A0AAE0ZF43_9GAST</name>
<proteinExistence type="predicted"/>
<protein>
    <submittedName>
        <fullName evidence="1">Uncharacterized protein</fullName>
    </submittedName>
</protein>
<keyword evidence="2" id="KW-1185">Reference proteome</keyword>
<dbReference type="EMBL" id="JAWDGP010004062">
    <property type="protein sequence ID" value="KAK3768293.1"/>
    <property type="molecule type" value="Genomic_DNA"/>
</dbReference>
<reference evidence="1" key="1">
    <citation type="journal article" date="2023" name="G3 (Bethesda)">
        <title>A reference genome for the long-term kleptoplast-retaining sea slug Elysia crispata morphotype clarki.</title>
        <authorList>
            <person name="Eastman K.E."/>
            <person name="Pendleton A.L."/>
            <person name="Shaikh M.A."/>
            <person name="Suttiyut T."/>
            <person name="Ogas R."/>
            <person name="Tomko P."/>
            <person name="Gavelis G."/>
            <person name="Widhalm J.R."/>
            <person name="Wisecaver J.H."/>
        </authorList>
    </citation>
    <scope>NUCLEOTIDE SEQUENCE</scope>
    <source>
        <strain evidence="1">ECLA1</strain>
    </source>
</reference>